<feature type="region of interest" description="Disordered" evidence="1">
    <location>
        <begin position="207"/>
        <end position="232"/>
    </location>
</feature>
<dbReference type="AlphaFoldDB" id="A0A7R9K2B5"/>
<dbReference type="EMBL" id="OE842679">
    <property type="protein sequence ID" value="CAD7601074.1"/>
    <property type="molecule type" value="Genomic_DNA"/>
</dbReference>
<accession>A0A7R9K2B5</accession>
<name>A0A7R9K2B5_TIMGE</name>
<gene>
    <name evidence="2" type="ORF">TGEB3V08_LOCUS7813</name>
</gene>
<organism evidence="2">
    <name type="scientific">Timema genevievae</name>
    <name type="common">Walking stick</name>
    <dbReference type="NCBI Taxonomy" id="629358"/>
    <lineage>
        <taxon>Eukaryota</taxon>
        <taxon>Metazoa</taxon>
        <taxon>Ecdysozoa</taxon>
        <taxon>Arthropoda</taxon>
        <taxon>Hexapoda</taxon>
        <taxon>Insecta</taxon>
        <taxon>Pterygota</taxon>
        <taxon>Neoptera</taxon>
        <taxon>Polyneoptera</taxon>
        <taxon>Phasmatodea</taxon>
        <taxon>Timematodea</taxon>
        <taxon>Timematoidea</taxon>
        <taxon>Timematidae</taxon>
        <taxon>Timema</taxon>
    </lineage>
</organism>
<sequence length="245" mass="26766">MEEVSTKIDGTVQRGYELFIKEEIKLEPEMELDQPVYVTVKSEASDSYDPETFCGLPYVTRDRKEYDPLADANISIKSETLESSESTYKFYPRSVKREHQERSGLYASGVTGLYLNEVHSPGDVCGQVPVSWVGGNTRRGRRELRDRGSGKCWSGVGTFGGPGVDVRVVEGGPSGRVLLGCRRPLQGLLSVSLAGAVGVAHPIRSPGKGLVGGKRGKVGGRSHGNAKYESTRVTPSLRAHRCRYF</sequence>
<evidence type="ECO:0000256" key="1">
    <source>
        <dbReference type="SAM" id="MobiDB-lite"/>
    </source>
</evidence>
<proteinExistence type="predicted"/>
<evidence type="ECO:0000313" key="2">
    <source>
        <dbReference type="EMBL" id="CAD7601074.1"/>
    </source>
</evidence>
<reference evidence="2" key="1">
    <citation type="submission" date="2020-11" db="EMBL/GenBank/DDBJ databases">
        <authorList>
            <person name="Tran Van P."/>
        </authorList>
    </citation>
    <scope>NUCLEOTIDE SEQUENCE</scope>
</reference>
<protein>
    <submittedName>
        <fullName evidence="2">Uncharacterized protein</fullName>
    </submittedName>
</protein>